<evidence type="ECO:0000313" key="3">
    <source>
        <dbReference type="Proteomes" id="UP000234329"/>
    </source>
</evidence>
<protein>
    <submittedName>
        <fullName evidence="2">Uncharacterized protein</fullName>
    </submittedName>
</protein>
<dbReference type="OrthoDB" id="5297235at2"/>
<keyword evidence="3" id="KW-1185">Reference proteome</keyword>
<gene>
    <name evidence="2" type="ORF">B1757_10010</name>
</gene>
<dbReference type="Proteomes" id="UP000234329">
    <property type="component" value="Unassembled WGS sequence"/>
</dbReference>
<keyword evidence="1" id="KW-0472">Membrane</keyword>
<keyword evidence="1" id="KW-1133">Transmembrane helix</keyword>
<proteinExistence type="predicted"/>
<evidence type="ECO:0000313" key="2">
    <source>
        <dbReference type="EMBL" id="PKY10420.1"/>
    </source>
</evidence>
<sequence>MCTAHLQIWTKTLGIIVFGAFIGIWLGHQNRHYQPGPGIVMESVALQQAHGLATRASDVALPSDQGSSM</sequence>
<organism evidence="2 3">
    <name type="scientific">Acidithiobacillus marinus</name>
    <dbReference type="NCBI Taxonomy" id="187490"/>
    <lineage>
        <taxon>Bacteria</taxon>
        <taxon>Pseudomonadati</taxon>
        <taxon>Pseudomonadota</taxon>
        <taxon>Acidithiobacillia</taxon>
        <taxon>Acidithiobacillales</taxon>
        <taxon>Acidithiobacillaceae</taxon>
        <taxon>Acidithiobacillus</taxon>
    </lineage>
</organism>
<feature type="transmembrane region" description="Helical" evidence="1">
    <location>
        <begin position="6"/>
        <end position="26"/>
    </location>
</feature>
<accession>A0A2I1DKL9</accession>
<dbReference type="InParanoid" id="A0A2I1DKL9"/>
<evidence type="ECO:0000256" key="1">
    <source>
        <dbReference type="SAM" id="Phobius"/>
    </source>
</evidence>
<name>A0A2I1DKL9_9PROT</name>
<dbReference type="AlphaFoldDB" id="A0A2I1DKL9"/>
<reference evidence="2 3" key="1">
    <citation type="submission" date="2017-03" db="EMBL/GenBank/DDBJ databases">
        <title>Draft genime sequence of the acidophilic sulfur-oxidizing bacterium Acidithiobacillus sp. SH, isolated from seawater.</title>
        <authorList>
            <person name="Sharmin S."/>
            <person name="Tokuhisa M."/>
            <person name="Kanao T."/>
            <person name="Kamimura K."/>
        </authorList>
    </citation>
    <scope>NUCLEOTIDE SEQUENCE [LARGE SCALE GENOMIC DNA]</scope>
    <source>
        <strain evidence="2 3">SH</strain>
    </source>
</reference>
<keyword evidence="1" id="KW-0812">Transmembrane</keyword>
<dbReference type="EMBL" id="MXAV01000036">
    <property type="protein sequence ID" value="PKY10420.1"/>
    <property type="molecule type" value="Genomic_DNA"/>
</dbReference>
<comment type="caution">
    <text evidence="2">The sequence shown here is derived from an EMBL/GenBank/DDBJ whole genome shotgun (WGS) entry which is preliminary data.</text>
</comment>